<dbReference type="InterPro" id="IPR012338">
    <property type="entry name" value="Beta-lactam/transpept-like"/>
</dbReference>
<proteinExistence type="predicted"/>
<evidence type="ECO:0000256" key="4">
    <source>
        <dbReference type="ARBA" id="ARBA00022679"/>
    </source>
</evidence>
<dbReference type="EMBL" id="JBHSFW010000001">
    <property type="protein sequence ID" value="MFC4617768.1"/>
    <property type="molecule type" value="Genomic_DNA"/>
</dbReference>
<dbReference type="SUPFAM" id="SSF49265">
    <property type="entry name" value="Fibronectin type III"/>
    <property type="match status" value="1"/>
</dbReference>
<keyword evidence="5" id="KW-0378">Hydrolase</keyword>
<feature type="region of interest" description="Disordered" evidence="9">
    <location>
        <begin position="767"/>
        <end position="896"/>
    </location>
</feature>
<dbReference type="SUPFAM" id="SSF53955">
    <property type="entry name" value="Lysozyme-like"/>
    <property type="match status" value="1"/>
</dbReference>
<dbReference type="NCBIfam" id="TIGR02074">
    <property type="entry name" value="PBP_1a_fam"/>
    <property type="match status" value="1"/>
</dbReference>
<keyword evidence="2" id="KW-0645">Protease</keyword>
<feature type="compositionally biased region" description="Polar residues" evidence="9">
    <location>
        <begin position="767"/>
        <end position="779"/>
    </location>
</feature>
<dbReference type="Pfam" id="PF00041">
    <property type="entry name" value="fn3"/>
    <property type="match status" value="1"/>
</dbReference>
<evidence type="ECO:0000256" key="6">
    <source>
        <dbReference type="ARBA" id="ARBA00023268"/>
    </source>
</evidence>
<comment type="catalytic activity">
    <reaction evidence="7">
        <text>Preferential cleavage: (Ac)2-L-Lys-D-Ala-|-D-Ala. Also transpeptidation of peptidyl-alanyl moieties that are N-acyl substituents of D-alanine.</text>
        <dbReference type="EC" id="3.4.16.4"/>
    </reaction>
</comment>
<evidence type="ECO:0000313" key="12">
    <source>
        <dbReference type="EMBL" id="MFC4617768.1"/>
    </source>
</evidence>
<dbReference type="InterPro" id="IPR001460">
    <property type="entry name" value="PCN-bd_Tpept"/>
</dbReference>
<feature type="compositionally biased region" description="Low complexity" evidence="9">
    <location>
        <begin position="853"/>
        <end position="889"/>
    </location>
</feature>
<evidence type="ECO:0000256" key="1">
    <source>
        <dbReference type="ARBA" id="ARBA00022645"/>
    </source>
</evidence>
<dbReference type="RefSeq" id="WP_376844794.1">
    <property type="nucleotide sequence ID" value="NZ_JBHSFW010000001.1"/>
</dbReference>
<name>A0ABV9GI25_9BACL</name>
<dbReference type="InterPro" id="IPR036950">
    <property type="entry name" value="PBP_transglycosylase"/>
</dbReference>
<keyword evidence="10" id="KW-0812">Transmembrane</keyword>
<keyword evidence="13" id="KW-1185">Reference proteome</keyword>
<comment type="caution">
    <text evidence="12">The sequence shown here is derived from an EMBL/GenBank/DDBJ whole genome shotgun (WGS) entry which is preliminary data.</text>
</comment>
<dbReference type="Proteomes" id="UP001596022">
    <property type="component" value="Unassembled WGS sequence"/>
</dbReference>
<dbReference type="SUPFAM" id="SSF56601">
    <property type="entry name" value="beta-lactamase/transpeptidase-like"/>
    <property type="match status" value="1"/>
</dbReference>
<comment type="catalytic activity">
    <reaction evidence="8">
        <text>[GlcNAc-(1-&gt;4)-Mur2Ac(oyl-L-Ala-gamma-D-Glu-L-Lys-D-Ala-D-Ala)](n)-di-trans,octa-cis-undecaprenyl diphosphate + beta-D-GlcNAc-(1-&gt;4)-Mur2Ac(oyl-L-Ala-gamma-D-Glu-L-Lys-D-Ala-D-Ala)-di-trans,octa-cis-undecaprenyl diphosphate = [GlcNAc-(1-&gt;4)-Mur2Ac(oyl-L-Ala-gamma-D-Glu-L-Lys-D-Ala-D-Ala)](n+1)-di-trans,octa-cis-undecaprenyl diphosphate + di-trans,octa-cis-undecaprenyl diphosphate + H(+)</text>
        <dbReference type="Rhea" id="RHEA:23708"/>
        <dbReference type="Rhea" id="RHEA-COMP:9602"/>
        <dbReference type="Rhea" id="RHEA-COMP:9603"/>
        <dbReference type="ChEBI" id="CHEBI:15378"/>
        <dbReference type="ChEBI" id="CHEBI:58405"/>
        <dbReference type="ChEBI" id="CHEBI:60033"/>
        <dbReference type="ChEBI" id="CHEBI:78435"/>
        <dbReference type="EC" id="2.4.99.28"/>
    </reaction>
</comment>
<dbReference type="InterPro" id="IPR050396">
    <property type="entry name" value="Glycosyltr_51/Transpeptidase"/>
</dbReference>
<reference evidence="13" key="1">
    <citation type="journal article" date="2019" name="Int. J. Syst. Evol. Microbiol.">
        <title>The Global Catalogue of Microorganisms (GCM) 10K type strain sequencing project: providing services to taxonomists for standard genome sequencing and annotation.</title>
        <authorList>
            <consortium name="The Broad Institute Genomics Platform"/>
            <consortium name="The Broad Institute Genome Sequencing Center for Infectious Disease"/>
            <person name="Wu L."/>
            <person name="Ma J."/>
        </authorList>
    </citation>
    <scope>NUCLEOTIDE SEQUENCE [LARGE SCALE GENOMIC DNA]</scope>
    <source>
        <strain evidence="13">CGMCC 1.16306</strain>
    </source>
</reference>
<feature type="domain" description="Fibronectin type-III" evidence="11">
    <location>
        <begin position="698"/>
        <end position="785"/>
    </location>
</feature>
<dbReference type="Gene3D" id="3.40.710.10">
    <property type="entry name" value="DD-peptidase/beta-lactamase superfamily"/>
    <property type="match status" value="1"/>
</dbReference>
<dbReference type="Pfam" id="PF00905">
    <property type="entry name" value="Transpeptidase"/>
    <property type="match status" value="1"/>
</dbReference>
<dbReference type="PANTHER" id="PTHR32282:SF29">
    <property type="entry name" value="PENICILLIN-BINDING PROTEIN 1A"/>
    <property type="match status" value="1"/>
</dbReference>
<keyword evidence="3" id="KW-0328">Glycosyltransferase</keyword>
<sequence length="896" mass="98547">MADYKSRSERRQAQQNQNPKGKKKKRGLFKKILLTCFLAVLVLGLAGTIAVAIIIHNAPPLDPSKLKVPQSTRIYYNDGTLMTTLGERDRIYAPIDKIPQVVKDAVISIEDQRFYQHFGIDPIRVGGSIVANITHGFGSQGASTLDQQIIKSSYLTPKKTMTRKIQEAYLAVKLDREYSKDQILEMYLNKIYYDQGAYGVATAAHTYFGLTLKDFNKITLAQAAMLAGIPNLPTYYDPITHPEDAKKRRDIVLDAMVDNHKITQAQADEAKKVTIKDMLKNRPKESPDKQDDHYAVIGMLKKLYVDTGKIDKTTWDQGGLQIYTTIDKNAQQTVERLLNNDGNFPGVKKNFQAGIAVTDTQNGNVLAIGGGRHYKYGTNYAISGDTAKGTGNQIGSTAKPIIDYGPAIEYMKWPTNYPLVDEPWSYTGGKSVSDWDNRYKGKMTMRSALYESRNVPAVKTLQEVDKTAGTKKVIDFANKVGVDIKDLNESYALGSFTANPLQMAAAYAAFGNNGVYNEPNAIKYIDYPGGRRIKFDHSEHQAMHDYTAYMITDMLKDVIRKQVTYHGPSLSGYNIAGKSGSSNPGTEGQKQFHLTQAETDKGYLDSWFVGYTPKVTTAVWSGYDPTLDVKDKGYVMMSPGEKGISGSLFGYAMRDIASTSTPDWQQPNSVARSGDALYVRGTQPVERQKEEKPEKPDAPKHLKAKYNPGKQTVSLSWDYGDTSGIKFEVAQQFNGNFQPLTQTSNTSVTVNNLQPGQTYVFSVTALSSDDPSNKSSAATVQVKIPGNSGDQGNGQGDDKGKHWPPPGRDDGDKDYCKKHPDDQKCTKDDGDNGDHNGDNPGGNNGDDDGGGNNDKPTGGSGNNPNNGNVGGTNPHNNSTNNHQTNNIQNDFLRRLP</sequence>
<dbReference type="InterPro" id="IPR013783">
    <property type="entry name" value="Ig-like_fold"/>
</dbReference>
<keyword evidence="10" id="KW-0472">Membrane</keyword>
<dbReference type="PANTHER" id="PTHR32282">
    <property type="entry name" value="BINDING PROTEIN TRANSPEPTIDASE, PUTATIVE-RELATED"/>
    <property type="match status" value="1"/>
</dbReference>
<dbReference type="PROSITE" id="PS50853">
    <property type="entry name" value="FN3"/>
    <property type="match status" value="1"/>
</dbReference>
<organism evidence="12 13">
    <name type="scientific">Camelliibacillus cellulosilyticus</name>
    <dbReference type="NCBI Taxonomy" id="2174486"/>
    <lineage>
        <taxon>Bacteria</taxon>
        <taxon>Bacillati</taxon>
        <taxon>Bacillota</taxon>
        <taxon>Bacilli</taxon>
        <taxon>Bacillales</taxon>
        <taxon>Sporolactobacillaceae</taxon>
        <taxon>Camelliibacillus</taxon>
    </lineage>
</organism>
<accession>A0ABV9GI25</accession>
<dbReference type="InterPro" id="IPR036116">
    <property type="entry name" value="FN3_sf"/>
</dbReference>
<dbReference type="Gene3D" id="2.60.40.10">
    <property type="entry name" value="Immunoglobulins"/>
    <property type="match status" value="1"/>
</dbReference>
<dbReference type="InterPro" id="IPR001264">
    <property type="entry name" value="Glyco_trans_51"/>
</dbReference>
<gene>
    <name evidence="12" type="ORF">ACFO4N_03390</name>
</gene>
<keyword evidence="1" id="KW-0121">Carboxypeptidase</keyword>
<evidence type="ECO:0000256" key="5">
    <source>
        <dbReference type="ARBA" id="ARBA00022801"/>
    </source>
</evidence>
<evidence type="ECO:0000259" key="11">
    <source>
        <dbReference type="PROSITE" id="PS50853"/>
    </source>
</evidence>
<dbReference type="CDD" id="cd00063">
    <property type="entry name" value="FN3"/>
    <property type="match status" value="1"/>
</dbReference>
<keyword evidence="6" id="KW-0511">Multifunctional enzyme</keyword>
<evidence type="ECO:0000256" key="10">
    <source>
        <dbReference type="SAM" id="Phobius"/>
    </source>
</evidence>
<evidence type="ECO:0000256" key="9">
    <source>
        <dbReference type="SAM" id="MobiDB-lite"/>
    </source>
</evidence>
<evidence type="ECO:0000313" key="13">
    <source>
        <dbReference type="Proteomes" id="UP001596022"/>
    </source>
</evidence>
<feature type="compositionally biased region" description="Basic and acidic residues" evidence="9">
    <location>
        <begin position="686"/>
        <end position="700"/>
    </location>
</feature>
<feature type="region of interest" description="Disordered" evidence="9">
    <location>
        <begin position="683"/>
        <end position="707"/>
    </location>
</feature>
<feature type="transmembrane region" description="Helical" evidence="10">
    <location>
        <begin position="32"/>
        <end position="55"/>
    </location>
</feature>
<protein>
    <submittedName>
        <fullName evidence="12">PBP1A family penicillin-binding protein</fullName>
    </submittedName>
</protein>
<evidence type="ECO:0000256" key="7">
    <source>
        <dbReference type="ARBA" id="ARBA00034000"/>
    </source>
</evidence>
<evidence type="ECO:0000256" key="3">
    <source>
        <dbReference type="ARBA" id="ARBA00022676"/>
    </source>
</evidence>
<dbReference type="Pfam" id="PF00912">
    <property type="entry name" value="Transgly"/>
    <property type="match status" value="1"/>
</dbReference>
<feature type="region of interest" description="Disordered" evidence="9">
    <location>
        <begin position="1"/>
        <end position="23"/>
    </location>
</feature>
<evidence type="ECO:0000256" key="8">
    <source>
        <dbReference type="ARBA" id="ARBA00049902"/>
    </source>
</evidence>
<dbReference type="InterPro" id="IPR003961">
    <property type="entry name" value="FN3_dom"/>
</dbReference>
<dbReference type="InterPro" id="IPR023346">
    <property type="entry name" value="Lysozyme-like_dom_sf"/>
</dbReference>
<keyword evidence="10" id="KW-1133">Transmembrane helix</keyword>
<feature type="compositionally biased region" description="Basic and acidic residues" evidence="9">
    <location>
        <begin position="796"/>
        <end position="837"/>
    </location>
</feature>
<dbReference type="SMART" id="SM00060">
    <property type="entry name" value="FN3"/>
    <property type="match status" value="1"/>
</dbReference>
<evidence type="ECO:0000256" key="2">
    <source>
        <dbReference type="ARBA" id="ARBA00022670"/>
    </source>
</evidence>
<dbReference type="Gene3D" id="1.10.3810.10">
    <property type="entry name" value="Biosynthetic peptidoglycan transglycosylase-like"/>
    <property type="match status" value="1"/>
</dbReference>
<keyword evidence="4" id="KW-0808">Transferase</keyword>
<feature type="compositionally biased region" description="Basic and acidic residues" evidence="9">
    <location>
        <begin position="1"/>
        <end position="12"/>
    </location>
</feature>